<keyword evidence="3" id="KW-1185">Reference proteome</keyword>
<dbReference type="Gene3D" id="1.20.1280.50">
    <property type="match status" value="1"/>
</dbReference>
<dbReference type="PROSITE" id="PS50181">
    <property type="entry name" value="FBOX"/>
    <property type="match status" value="1"/>
</dbReference>
<organism evidence="2 3">
    <name type="scientific">Cytospora chrysosperma</name>
    <name type="common">Cytospora canker fungus</name>
    <name type="synonym">Sphaeria chrysosperma</name>
    <dbReference type="NCBI Taxonomy" id="252740"/>
    <lineage>
        <taxon>Eukaryota</taxon>
        <taxon>Fungi</taxon>
        <taxon>Dikarya</taxon>
        <taxon>Ascomycota</taxon>
        <taxon>Pezizomycotina</taxon>
        <taxon>Sordariomycetes</taxon>
        <taxon>Sordariomycetidae</taxon>
        <taxon>Diaporthales</taxon>
        <taxon>Cytosporaceae</taxon>
        <taxon>Cytospora</taxon>
    </lineage>
</organism>
<dbReference type="OrthoDB" id="4605713at2759"/>
<dbReference type="Pfam" id="PF11455">
    <property type="entry name" value="MazE-like"/>
    <property type="match status" value="1"/>
</dbReference>
<protein>
    <recommendedName>
        <fullName evidence="1">F-box domain-containing protein</fullName>
    </recommendedName>
</protein>
<proteinExistence type="predicted"/>
<accession>A0A423WKQ6</accession>
<dbReference type="InterPro" id="IPR001810">
    <property type="entry name" value="F-box_dom"/>
</dbReference>
<gene>
    <name evidence="2" type="ORF">VSDG_00868</name>
</gene>
<dbReference type="CDD" id="cd09917">
    <property type="entry name" value="F-box_SF"/>
    <property type="match status" value="1"/>
</dbReference>
<reference evidence="2 3" key="1">
    <citation type="submission" date="2015-09" db="EMBL/GenBank/DDBJ databases">
        <title>Host preference determinants of Valsa canker pathogens revealed by comparative genomics.</title>
        <authorList>
            <person name="Yin Z."/>
            <person name="Huang L."/>
        </authorList>
    </citation>
    <scope>NUCLEOTIDE SEQUENCE [LARGE SCALE GENOMIC DNA]</scope>
    <source>
        <strain evidence="2 3">YSFL</strain>
    </source>
</reference>
<dbReference type="SUPFAM" id="SSF81383">
    <property type="entry name" value="F-box domain"/>
    <property type="match status" value="1"/>
</dbReference>
<dbReference type="AlphaFoldDB" id="A0A423WKQ6"/>
<evidence type="ECO:0000313" key="2">
    <source>
        <dbReference type="EMBL" id="ROW03994.1"/>
    </source>
</evidence>
<name>A0A423WKQ6_CYTCH</name>
<dbReference type="InterPro" id="IPR036047">
    <property type="entry name" value="F-box-like_dom_sf"/>
</dbReference>
<evidence type="ECO:0000313" key="3">
    <source>
        <dbReference type="Proteomes" id="UP000284375"/>
    </source>
</evidence>
<dbReference type="Pfam" id="PF12937">
    <property type="entry name" value="F-box-like"/>
    <property type="match status" value="1"/>
</dbReference>
<feature type="domain" description="F-box" evidence="1">
    <location>
        <begin position="47"/>
        <end position="95"/>
    </location>
</feature>
<comment type="caution">
    <text evidence="2">The sequence shown here is derived from an EMBL/GenBank/DDBJ whole genome shotgun (WGS) entry which is preliminary data.</text>
</comment>
<dbReference type="Proteomes" id="UP000284375">
    <property type="component" value="Unassembled WGS sequence"/>
</dbReference>
<sequence>MANAREVLRGFDLADPAERVEIIRGLVDRISVDEAECLAKARHKCDILGHDQIPPEIRLMIVQYLDISDIYNCTLLVCRKWRYLFKSFKAMAEDVLHKWFPCLYSKDMPVEDMLKLFLQAITKRPNMLLNALDPNVVWISDINKPSYRNTIRRQSGLLNPEFRDQGEHCS</sequence>
<dbReference type="STRING" id="252740.A0A423WKQ6"/>
<evidence type="ECO:0000259" key="1">
    <source>
        <dbReference type="PROSITE" id="PS50181"/>
    </source>
</evidence>
<dbReference type="EMBL" id="LJZO01000002">
    <property type="protein sequence ID" value="ROW03994.1"/>
    <property type="molecule type" value="Genomic_DNA"/>
</dbReference>
<dbReference type="InterPro" id="IPR021558">
    <property type="entry name" value="MazE-like"/>
</dbReference>